<feature type="transmembrane region" description="Helical" evidence="1">
    <location>
        <begin position="48"/>
        <end position="67"/>
    </location>
</feature>
<comment type="caution">
    <text evidence="2">The sequence shown here is derived from an EMBL/GenBank/DDBJ whole genome shotgun (WGS) entry which is preliminary data.</text>
</comment>
<dbReference type="RefSeq" id="WP_380939427.1">
    <property type="nucleotide sequence ID" value="NZ_JBHUFC010000002.1"/>
</dbReference>
<evidence type="ECO:0000313" key="2">
    <source>
        <dbReference type="EMBL" id="MFD1787054.1"/>
    </source>
</evidence>
<keyword evidence="3" id="KW-1185">Reference proteome</keyword>
<feature type="transmembrane region" description="Helical" evidence="1">
    <location>
        <begin position="138"/>
        <end position="156"/>
    </location>
</feature>
<evidence type="ECO:0000313" key="3">
    <source>
        <dbReference type="Proteomes" id="UP001597283"/>
    </source>
</evidence>
<proteinExistence type="predicted"/>
<gene>
    <name evidence="2" type="ORF">ACFSC3_05660</name>
</gene>
<feature type="transmembrane region" description="Helical" evidence="1">
    <location>
        <begin position="100"/>
        <end position="118"/>
    </location>
</feature>
<accession>A0ABW4NAH4</accession>
<evidence type="ECO:0000256" key="1">
    <source>
        <dbReference type="SAM" id="Phobius"/>
    </source>
</evidence>
<protein>
    <submittedName>
        <fullName evidence="2">Uncharacterized protein</fullName>
    </submittedName>
</protein>
<reference evidence="3" key="1">
    <citation type="journal article" date="2019" name="Int. J. Syst. Evol. Microbiol.">
        <title>The Global Catalogue of Microorganisms (GCM) 10K type strain sequencing project: providing services to taxonomists for standard genome sequencing and annotation.</title>
        <authorList>
            <consortium name="The Broad Institute Genomics Platform"/>
            <consortium name="The Broad Institute Genome Sequencing Center for Infectious Disease"/>
            <person name="Wu L."/>
            <person name="Ma J."/>
        </authorList>
    </citation>
    <scope>NUCLEOTIDE SEQUENCE [LARGE SCALE GENOMIC DNA]</scope>
    <source>
        <strain evidence="3">Q85</strain>
    </source>
</reference>
<keyword evidence="1" id="KW-0812">Transmembrane</keyword>
<keyword evidence="1" id="KW-1133">Transmembrane helix</keyword>
<dbReference type="Proteomes" id="UP001597283">
    <property type="component" value="Unassembled WGS sequence"/>
</dbReference>
<organism evidence="2 3">
    <name type="scientific">Sphingomonas floccifaciens</name>
    <dbReference type="NCBI Taxonomy" id="1844115"/>
    <lineage>
        <taxon>Bacteria</taxon>
        <taxon>Pseudomonadati</taxon>
        <taxon>Pseudomonadota</taxon>
        <taxon>Alphaproteobacteria</taxon>
        <taxon>Sphingomonadales</taxon>
        <taxon>Sphingomonadaceae</taxon>
        <taxon>Sphingomonas</taxon>
    </lineage>
</organism>
<sequence length="181" mass="18872">MSLPAALLLVVIGIVLVRAGWGGRRGLAWVGWAIIAIATTILMMRDGAWGAAIAATAMMIAALVVLAREGLRTAPTRSVPPRAPASVTLPQRALGVGRRLLVFVLVVPIGAGAAYLFAMGAEGAAARLGWQPADRTALAFFVAPIAWTILASIQMIQPGPARMILPPVVCALAGLLLWWPL</sequence>
<name>A0ABW4NAH4_9SPHN</name>
<dbReference type="EMBL" id="JBHUFC010000002">
    <property type="protein sequence ID" value="MFD1787054.1"/>
    <property type="molecule type" value="Genomic_DNA"/>
</dbReference>
<keyword evidence="1" id="KW-0472">Membrane</keyword>
<feature type="transmembrane region" description="Helical" evidence="1">
    <location>
        <begin position="163"/>
        <end position="180"/>
    </location>
</feature>